<organism evidence="3 4">
    <name type="scientific">Enterovibrio gelatinilyticus</name>
    <dbReference type="NCBI Taxonomy" id="2899819"/>
    <lineage>
        <taxon>Bacteria</taxon>
        <taxon>Pseudomonadati</taxon>
        <taxon>Pseudomonadota</taxon>
        <taxon>Gammaproteobacteria</taxon>
        <taxon>Vibrionales</taxon>
        <taxon>Vibrionaceae</taxon>
        <taxon>Enterovibrio</taxon>
    </lineage>
</organism>
<dbReference type="Proteomes" id="UP001149400">
    <property type="component" value="Unassembled WGS sequence"/>
</dbReference>
<accession>A0ABT5R307</accession>
<dbReference type="EC" id="2.4.-.-" evidence="3"/>
<dbReference type="PANTHER" id="PTHR12526">
    <property type="entry name" value="GLYCOSYLTRANSFERASE"/>
    <property type="match status" value="1"/>
</dbReference>
<dbReference type="GO" id="GO:0016757">
    <property type="term" value="F:glycosyltransferase activity"/>
    <property type="evidence" value="ECO:0007669"/>
    <property type="project" value="UniProtKB-KW"/>
</dbReference>
<dbReference type="Pfam" id="PF13439">
    <property type="entry name" value="Glyco_transf_4"/>
    <property type="match status" value="1"/>
</dbReference>
<evidence type="ECO:0000259" key="1">
    <source>
        <dbReference type="Pfam" id="PF00534"/>
    </source>
</evidence>
<keyword evidence="4" id="KW-1185">Reference proteome</keyword>
<evidence type="ECO:0000313" key="4">
    <source>
        <dbReference type="Proteomes" id="UP001149400"/>
    </source>
</evidence>
<comment type="caution">
    <text evidence="3">The sequence shown here is derived from an EMBL/GenBank/DDBJ whole genome shotgun (WGS) entry which is preliminary data.</text>
</comment>
<gene>
    <name evidence="3" type="ORF">LRP50_16130</name>
</gene>
<name>A0ABT5R307_9GAMM</name>
<evidence type="ECO:0000313" key="3">
    <source>
        <dbReference type="EMBL" id="MDD1794663.1"/>
    </source>
</evidence>
<dbReference type="SUPFAM" id="SSF53756">
    <property type="entry name" value="UDP-Glycosyltransferase/glycogen phosphorylase"/>
    <property type="match status" value="1"/>
</dbReference>
<dbReference type="InterPro" id="IPR028098">
    <property type="entry name" value="Glyco_trans_4-like_N"/>
</dbReference>
<proteinExistence type="predicted"/>
<dbReference type="InterPro" id="IPR001296">
    <property type="entry name" value="Glyco_trans_1"/>
</dbReference>
<feature type="domain" description="Glycosyltransferase subfamily 4-like N-terminal" evidence="2">
    <location>
        <begin position="13"/>
        <end position="170"/>
    </location>
</feature>
<keyword evidence="3" id="KW-0808">Transferase</keyword>
<sequence>MKTIVQVVQHLKPGGLEVMALELMKFSHHGDAMKIVSLEGDAETAIAAWPRLREFKDQLVFLNKAPGLSLSTIMTLKRVLSSLDADLIHTHHIGPYFYGGLAAFLNRIPHVHTEHDAWHYSNKRHQVLHRIVSLFGTPVCVADADIVAHSLSSLSGMQDVRVIKNGVDTSKYIPGHKPTARAAMKLPNAIKLIGASGRLEEVKGHAVLISAMTELPNHIHLAIAGSGSMEVMLKDKAKTLNLSDRVHFLGHVENMPKFYQSLDLFCLPSFNEGFPLAPLEAQACGIPTAVTNVGGASETLCPESGCLMTAGDASDMAEKITHCLHNAVSSNPRTFVTNHADIRTMASAYDSLTEGLCHGA</sequence>
<dbReference type="RefSeq" id="WP_274165487.1">
    <property type="nucleotide sequence ID" value="NZ_JAJUBC010000019.1"/>
</dbReference>
<dbReference type="Gene3D" id="3.40.50.2000">
    <property type="entry name" value="Glycogen Phosphorylase B"/>
    <property type="match status" value="2"/>
</dbReference>
<reference evidence="3" key="1">
    <citation type="submission" date="2021-12" db="EMBL/GenBank/DDBJ databases">
        <title>Enterovibrio ZSDZ35 sp. nov. and Enterovibrio ZSDZ42 sp. nov., isolated from coastal seawater in Qingdao.</title>
        <authorList>
            <person name="Zhang P."/>
        </authorList>
    </citation>
    <scope>NUCLEOTIDE SEQUENCE</scope>
    <source>
        <strain evidence="3">ZSDZ42</strain>
    </source>
</reference>
<feature type="domain" description="Glycosyl transferase family 1" evidence="1">
    <location>
        <begin position="181"/>
        <end position="327"/>
    </location>
</feature>
<evidence type="ECO:0000259" key="2">
    <source>
        <dbReference type="Pfam" id="PF13439"/>
    </source>
</evidence>
<keyword evidence="3" id="KW-0328">Glycosyltransferase</keyword>
<dbReference type="Pfam" id="PF00534">
    <property type="entry name" value="Glycos_transf_1"/>
    <property type="match status" value="1"/>
</dbReference>
<dbReference type="EMBL" id="JAJUBC010000019">
    <property type="protein sequence ID" value="MDD1794663.1"/>
    <property type="molecule type" value="Genomic_DNA"/>
</dbReference>
<dbReference type="PANTHER" id="PTHR12526:SF637">
    <property type="entry name" value="GLYCOSYLTRANSFERASE EPSF-RELATED"/>
    <property type="match status" value="1"/>
</dbReference>
<protein>
    <submittedName>
        <fullName evidence="3">Glycosyltransferase</fullName>
        <ecNumber evidence="3">2.4.-.-</ecNumber>
    </submittedName>
</protein>